<evidence type="ECO:0000313" key="2">
    <source>
        <dbReference type="Proteomes" id="UP001054837"/>
    </source>
</evidence>
<protein>
    <submittedName>
        <fullName evidence="1">Uncharacterized protein</fullName>
    </submittedName>
</protein>
<evidence type="ECO:0000313" key="1">
    <source>
        <dbReference type="EMBL" id="GIX79938.1"/>
    </source>
</evidence>
<proteinExistence type="predicted"/>
<reference evidence="1 2" key="1">
    <citation type="submission" date="2021-06" db="EMBL/GenBank/DDBJ databases">
        <title>Caerostris darwini draft genome.</title>
        <authorList>
            <person name="Kono N."/>
            <person name="Arakawa K."/>
        </authorList>
    </citation>
    <scope>NUCLEOTIDE SEQUENCE [LARGE SCALE GENOMIC DNA]</scope>
</reference>
<sequence length="112" mass="12533">MGVCPAIRISTDGHVPRIRLIPLIQRRRDVREEGSSRDYRNPTLTPLIHSNVPIPIPKFVFLSIIGESCQTKGGKCEDLNIDPSHVSLFNPWAYSRFCVSVLVADGSVLVYE</sequence>
<dbReference type="AlphaFoldDB" id="A0AAV4N7J7"/>
<accession>A0AAV4N7J7</accession>
<gene>
    <name evidence="1" type="ORF">CDAR_209381</name>
</gene>
<keyword evidence="2" id="KW-1185">Reference proteome</keyword>
<name>A0AAV4N7J7_9ARAC</name>
<organism evidence="1 2">
    <name type="scientific">Caerostris darwini</name>
    <dbReference type="NCBI Taxonomy" id="1538125"/>
    <lineage>
        <taxon>Eukaryota</taxon>
        <taxon>Metazoa</taxon>
        <taxon>Ecdysozoa</taxon>
        <taxon>Arthropoda</taxon>
        <taxon>Chelicerata</taxon>
        <taxon>Arachnida</taxon>
        <taxon>Araneae</taxon>
        <taxon>Araneomorphae</taxon>
        <taxon>Entelegynae</taxon>
        <taxon>Araneoidea</taxon>
        <taxon>Araneidae</taxon>
        <taxon>Caerostris</taxon>
    </lineage>
</organism>
<dbReference type="EMBL" id="BPLQ01001246">
    <property type="protein sequence ID" value="GIX79938.1"/>
    <property type="molecule type" value="Genomic_DNA"/>
</dbReference>
<dbReference type="Proteomes" id="UP001054837">
    <property type="component" value="Unassembled WGS sequence"/>
</dbReference>
<comment type="caution">
    <text evidence="1">The sequence shown here is derived from an EMBL/GenBank/DDBJ whole genome shotgun (WGS) entry which is preliminary data.</text>
</comment>